<dbReference type="RefSeq" id="WP_261956413.1">
    <property type="nucleotide sequence ID" value="NZ_AP026073.1"/>
</dbReference>
<dbReference type="EMBL" id="AP026073">
    <property type="protein sequence ID" value="BDM73123.1"/>
    <property type="molecule type" value="Genomic_DNA"/>
</dbReference>
<proteinExistence type="predicted"/>
<gene>
    <name evidence="3" type="ORF">HEK616_66100</name>
</gene>
<keyword evidence="4" id="KW-1185">Reference proteome</keyword>
<evidence type="ECO:0000313" key="3">
    <source>
        <dbReference type="EMBL" id="BDM73123.1"/>
    </source>
</evidence>
<dbReference type="Pfam" id="PF04149">
    <property type="entry name" value="DUF397"/>
    <property type="match status" value="2"/>
</dbReference>
<feature type="domain" description="DUF397" evidence="2">
    <location>
        <begin position="12"/>
        <end position="32"/>
    </location>
</feature>
<feature type="compositionally biased region" description="Polar residues" evidence="1">
    <location>
        <begin position="10"/>
        <end position="21"/>
    </location>
</feature>
<organism evidence="3 4">
    <name type="scientific">Streptomyces nigrescens</name>
    <dbReference type="NCBI Taxonomy" id="1920"/>
    <lineage>
        <taxon>Bacteria</taxon>
        <taxon>Bacillati</taxon>
        <taxon>Actinomycetota</taxon>
        <taxon>Actinomycetes</taxon>
        <taxon>Kitasatosporales</taxon>
        <taxon>Streptomycetaceae</taxon>
        <taxon>Streptomyces</taxon>
    </lineage>
</organism>
<evidence type="ECO:0000259" key="2">
    <source>
        <dbReference type="Pfam" id="PF04149"/>
    </source>
</evidence>
<evidence type="ECO:0000313" key="4">
    <source>
        <dbReference type="Proteomes" id="UP001059597"/>
    </source>
</evidence>
<sequence>MKRRRGIDLSSATWRKSSYSNGDGADCLEVAEDFIGAAHWRKSSHSNPDGANCLEVRDDLPGLVPVRDSKDPHGPALVFAAPHWSAFVDAVKNGTLGA</sequence>
<evidence type="ECO:0000256" key="1">
    <source>
        <dbReference type="SAM" id="MobiDB-lite"/>
    </source>
</evidence>
<dbReference type="Proteomes" id="UP001059597">
    <property type="component" value="Chromosome"/>
</dbReference>
<accession>A0ABN6R3Z3</accession>
<feature type="region of interest" description="Disordered" evidence="1">
    <location>
        <begin position="1"/>
        <end position="23"/>
    </location>
</feature>
<protein>
    <submittedName>
        <fullName evidence="3">Toxin</fullName>
    </submittedName>
</protein>
<feature type="domain" description="DUF397" evidence="2">
    <location>
        <begin position="38"/>
        <end position="92"/>
    </location>
</feature>
<dbReference type="InterPro" id="IPR007278">
    <property type="entry name" value="DUF397"/>
</dbReference>
<name>A0ABN6R3Z3_STRNI</name>
<reference evidence="3" key="1">
    <citation type="submission" date="2022-06" db="EMBL/GenBank/DDBJ databases">
        <title>Complete genome sequence of Streptomyces nigrescens HEK616.</title>
        <authorList>
            <person name="Asamizu S."/>
            <person name="Onaka H."/>
        </authorList>
    </citation>
    <scope>NUCLEOTIDE SEQUENCE</scope>
    <source>
        <strain evidence="3">HEK616</strain>
    </source>
</reference>